<proteinExistence type="predicted"/>
<evidence type="ECO:0000256" key="1">
    <source>
        <dbReference type="SAM" id="MobiDB-lite"/>
    </source>
</evidence>
<organism evidence="2 3">
    <name type="scientific">Paspalum notatum var. saurae</name>
    <dbReference type="NCBI Taxonomy" id="547442"/>
    <lineage>
        <taxon>Eukaryota</taxon>
        <taxon>Viridiplantae</taxon>
        <taxon>Streptophyta</taxon>
        <taxon>Embryophyta</taxon>
        <taxon>Tracheophyta</taxon>
        <taxon>Spermatophyta</taxon>
        <taxon>Magnoliopsida</taxon>
        <taxon>Liliopsida</taxon>
        <taxon>Poales</taxon>
        <taxon>Poaceae</taxon>
        <taxon>PACMAD clade</taxon>
        <taxon>Panicoideae</taxon>
        <taxon>Andropogonodae</taxon>
        <taxon>Paspaleae</taxon>
        <taxon>Paspalinae</taxon>
        <taxon>Paspalum</taxon>
    </lineage>
</organism>
<reference evidence="2 3" key="1">
    <citation type="submission" date="2024-02" db="EMBL/GenBank/DDBJ databases">
        <title>High-quality chromosome-scale genome assembly of Pensacola bahiagrass (Paspalum notatum Flugge var. saurae).</title>
        <authorList>
            <person name="Vega J.M."/>
            <person name="Podio M."/>
            <person name="Orjuela J."/>
            <person name="Siena L.A."/>
            <person name="Pessino S.C."/>
            <person name="Combes M.C."/>
            <person name="Mariac C."/>
            <person name="Albertini E."/>
            <person name="Pupilli F."/>
            <person name="Ortiz J.P.A."/>
            <person name="Leblanc O."/>
        </authorList>
    </citation>
    <scope>NUCLEOTIDE SEQUENCE [LARGE SCALE GENOMIC DNA]</scope>
    <source>
        <strain evidence="2">R1</strain>
        <tissue evidence="2">Leaf</tissue>
    </source>
</reference>
<protein>
    <submittedName>
        <fullName evidence="2">Uncharacterized protein</fullName>
    </submittedName>
</protein>
<evidence type="ECO:0000313" key="2">
    <source>
        <dbReference type="EMBL" id="WVZ62309.1"/>
    </source>
</evidence>
<accession>A0AAQ3SWT9</accession>
<dbReference type="Proteomes" id="UP001341281">
    <property type="component" value="Chromosome 03"/>
</dbReference>
<dbReference type="Gene3D" id="6.10.250.1080">
    <property type="match status" value="1"/>
</dbReference>
<sequence>MHRAAFVVDIEHYCISGHKNHQVCIKGDVKHVRLTIRGAKRTDIQDAIHYGFVQAGDVDKHGYSNGPDSSSFTVQVEGHVDVGTLCDRLKKKASSVKIEAVIPGDLKAKMARQEQELSSLKKQNEELKDSAGEEKRRLRTELGSAEEEKRKLHRRIKDLESSNSQLEVQIRSRRIDVVTIHEEEVHAKLRISEDSRRRIK</sequence>
<feature type="compositionally biased region" description="Basic and acidic residues" evidence="1">
    <location>
        <begin position="122"/>
        <end position="150"/>
    </location>
</feature>
<feature type="region of interest" description="Disordered" evidence="1">
    <location>
        <begin position="115"/>
        <end position="153"/>
    </location>
</feature>
<evidence type="ECO:0000313" key="3">
    <source>
        <dbReference type="Proteomes" id="UP001341281"/>
    </source>
</evidence>
<dbReference type="EMBL" id="CP144747">
    <property type="protein sequence ID" value="WVZ62309.1"/>
    <property type="molecule type" value="Genomic_DNA"/>
</dbReference>
<name>A0AAQ3SWT9_PASNO</name>
<keyword evidence="3" id="KW-1185">Reference proteome</keyword>
<dbReference type="AlphaFoldDB" id="A0AAQ3SWT9"/>
<gene>
    <name evidence="2" type="ORF">U9M48_012072</name>
</gene>